<feature type="domain" description="Riboflavin kinase" evidence="15">
    <location>
        <begin position="182"/>
        <end position="305"/>
    </location>
</feature>
<evidence type="ECO:0000256" key="3">
    <source>
        <dbReference type="ARBA" id="ARBA00022630"/>
    </source>
</evidence>
<dbReference type="PIRSF" id="PIRSF004491">
    <property type="entry name" value="FAD_Synth"/>
    <property type="match status" value="1"/>
</dbReference>
<dbReference type="EC" id="2.7.7.2" evidence="14"/>
<dbReference type="OrthoDB" id="9803667at2"/>
<dbReference type="SUPFAM" id="SSF82114">
    <property type="entry name" value="Riboflavin kinase-like"/>
    <property type="match status" value="1"/>
</dbReference>
<sequence>MIVIEDKMQNIKIDEDLCIALGTFDGIHIGHQKLIKEAVSSAKSKKIKSAVFTFNKHPFNVLKPEHNIKIITDNKTKVQIFKSLGVDYVFFIDFNAEFANIMPIDFIECLHKQFNVKSIVCGYNFTFGRFGTGDVDFLRKYQNIYHYDLKVIEKVTLNNISISSSKIRKKIEEGKIEEANQMLGYNLFFYGSVIEGKHLGNKLGFPTANLDIPLNLCLRNGVYITQTYINEKKYPSISNIGFAPTLDCKERILETHILNVNENLYDSYVKIEFLKFIRDEVKFNNIEELKKRVYNDIYTAKRYFELDNFCLH</sequence>
<organism evidence="16 17">
    <name type="scientific">Caloramator quimbayensis</name>
    <dbReference type="NCBI Taxonomy" id="1147123"/>
    <lineage>
        <taxon>Bacteria</taxon>
        <taxon>Bacillati</taxon>
        <taxon>Bacillota</taxon>
        <taxon>Clostridia</taxon>
        <taxon>Eubacteriales</taxon>
        <taxon>Clostridiaceae</taxon>
        <taxon>Caloramator</taxon>
    </lineage>
</organism>
<keyword evidence="17" id="KW-1185">Reference proteome</keyword>
<dbReference type="GO" id="GO:0005524">
    <property type="term" value="F:ATP binding"/>
    <property type="evidence" value="ECO:0007669"/>
    <property type="project" value="UniProtKB-UniRule"/>
</dbReference>
<evidence type="ECO:0000256" key="8">
    <source>
        <dbReference type="ARBA" id="ARBA00022777"/>
    </source>
</evidence>
<evidence type="ECO:0000313" key="16">
    <source>
        <dbReference type="EMBL" id="SKA86825.1"/>
    </source>
</evidence>
<keyword evidence="4 14" id="KW-0288">FMN</keyword>
<dbReference type="NCBIfam" id="TIGR00083">
    <property type="entry name" value="ribF"/>
    <property type="match status" value="1"/>
</dbReference>
<keyword evidence="8 14" id="KW-0418">Kinase</keyword>
<evidence type="ECO:0000256" key="14">
    <source>
        <dbReference type="PIRNR" id="PIRNR004491"/>
    </source>
</evidence>
<protein>
    <recommendedName>
        <fullName evidence="14">Riboflavin biosynthesis protein</fullName>
    </recommendedName>
    <domain>
        <recommendedName>
            <fullName evidence="14">Riboflavin kinase</fullName>
            <ecNumber evidence="14">2.7.1.26</ecNumber>
        </recommendedName>
        <alternativeName>
            <fullName evidence="14">Flavokinase</fullName>
        </alternativeName>
    </domain>
    <domain>
        <recommendedName>
            <fullName evidence="14">FMN adenylyltransferase</fullName>
            <ecNumber evidence="14">2.7.7.2</ecNumber>
        </recommendedName>
        <alternativeName>
            <fullName evidence="14">FAD pyrophosphorylase</fullName>
        </alternativeName>
        <alternativeName>
            <fullName evidence="14">FAD synthase</fullName>
        </alternativeName>
    </domain>
</protein>
<dbReference type="GO" id="GO:0003919">
    <property type="term" value="F:FMN adenylyltransferase activity"/>
    <property type="evidence" value="ECO:0007669"/>
    <property type="project" value="UniProtKB-UniRule"/>
</dbReference>
<dbReference type="GO" id="GO:0006747">
    <property type="term" value="P:FAD biosynthetic process"/>
    <property type="evidence" value="ECO:0007669"/>
    <property type="project" value="UniProtKB-UniRule"/>
</dbReference>
<dbReference type="InterPro" id="IPR015864">
    <property type="entry name" value="FAD_synthase"/>
</dbReference>
<dbReference type="CDD" id="cd02064">
    <property type="entry name" value="FAD_synthetase_N"/>
    <property type="match status" value="1"/>
</dbReference>
<evidence type="ECO:0000256" key="6">
    <source>
        <dbReference type="ARBA" id="ARBA00022695"/>
    </source>
</evidence>
<dbReference type="Pfam" id="PF01687">
    <property type="entry name" value="Flavokinase"/>
    <property type="match status" value="1"/>
</dbReference>
<dbReference type="AlphaFoldDB" id="A0A1T4XCD4"/>
<dbReference type="InterPro" id="IPR002606">
    <property type="entry name" value="Riboflavin_kinase_bac"/>
</dbReference>
<evidence type="ECO:0000256" key="4">
    <source>
        <dbReference type="ARBA" id="ARBA00022643"/>
    </source>
</evidence>
<evidence type="ECO:0000259" key="15">
    <source>
        <dbReference type="SMART" id="SM00904"/>
    </source>
</evidence>
<comment type="pathway">
    <text evidence="2 14">Cofactor biosynthesis; FMN biosynthesis; FMN from riboflavin (ATP route): step 1/1.</text>
</comment>
<evidence type="ECO:0000256" key="5">
    <source>
        <dbReference type="ARBA" id="ARBA00022679"/>
    </source>
</evidence>
<dbReference type="PANTHER" id="PTHR22749:SF6">
    <property type="entry name" value="RIBOFLAVIN KINASE"/>
    <property type="match status" value="1"/>
</dbReference>
<evidence type="ECO:0000256" key="11">
    <source>
        <dbReference type="ARBA" id="ARBA00023268"/>
    </source>
</evidence>
<dbReference type="InterPro" id="IPR014729">
    <property type="entry name" value="Rossmann-like_a/b/a_fold"/>
</dbReference>
<evidence type="ECO:0000256" key="13">
    <source>
        <dbReference type="ARBA" id="ARBA00049494"/>
    </source>
</evidence>
<keyword evidence="11" id="KW-0511">Multifunctional enzyme</keyword>
<evidence type="ECO:0000256" key="1">
    <source>
        <dbReference type="ARBA" id="ARBA00004726"/>
    </source>
</evidence>
<dbReference type="UniPathway" id="UPA00276">
    <property type="reaction ID" value="UER00406"/>
</dbReference>
<keyword evidence="3 14" id="KW-0285">Flavoprotein</keyword>
<comment type="catalytic activity">
    <reaction evidence="12 14">
        <text>riboflavin + ATP = FMN + ADP + H(+)</text>
        <dbReference type="Rhea" id="RHEA:14357"/>
        <dbReference type="ChEBI" id="CHEBI:15378"/>
        <dbReference type="ChEBI" id="CHEBI:30616"/>
        <dbReference type="ChEBI" id="CHEBI:57986"/>
        <dbReference type="ChEBI" id="CHEBI:58210"/>
        <dbReference type="ChEBI" id="CHEBI:456216"/>
        <dbReference type="EC" id="2.7.1.26"/>
    </reaction>
</comment>
<dbReference type="EC" id="2.7.1.26" evidence="14"/>
<gene>
    <name evidence="16" type="ORF">SAMN05443428_107147</name>
</gene>
<dbReference type="GO" id="GO:0008531">
    <property type="term" value="F:riboflavin kinase activity"/>
    <property type="evidence" value="ECO:0007669"/>
    <property type="project" value="UniProtKB-UniRule"/>
</dbReference>
<dbReference type="RefSeq" id="WP_078696286.1">
    <property type="nucleotide sequence ID" value="NZ_FUYH01000007.1"/>
</dbReference>
<dbReference type="SUPFAM" id="SSF52374">
    <property type="entry name" value="Nucleotidylyl transferase"/>
    <property type="match status" value="1"/>
</dbReference>
<dbReference type="NCBIfam" id="NF004162">
    <property type="entry name" value="PRK05627.1-5"/>
    <property type="match status" value="1"/>
</dbReference>
<keyword evidence="6 14" id="KW-0548">Nucleotidyltransferase</keyword>
<dbReference type="InterPro" id="IPR015865">
    <property type="entry name" value="Riboflavin_kinase_bac/euk"/>
</dbReference>
<dbReference type="STRING" id="1147123.SAMN05443428_107147"/>
<reference evidence="17" key="1">
    <citation type="submission" date="2017-02" db="EMBL/GenBank/DDBJ databases">
        <authorList>
            <person name="Varghese N."/>
            <person name="Submissions S."/>
        </authorList>
    </citation>
    <scope>NUCLEOTIDE SEQUENCE [LARGE SCALE GENOMIC DNA]</scope>
    <source>
        <strain evidence="17">USBA 833</strain>
    </source>
</reference>
<dbReference type="UniPathway" id="UPA00277">
    <property type="reaction ID" value="UER00407"/>
</dbReference>
<dbReference type="GO" id="GO:0009398">
    <property type="term" value="P:FMN biosynthetic process"/>
    <property type="evidence" value="ECO:0007669"/>
    <property type="project" value="UniProtKB-UniRule"/>
</dbReference>
<dbReference type="Pfam" id="PF06574">
    <property type="entry name" value="FAD_syn"/>
    <property type="match status" value="1"/>
</dbReference>
<evidence type="ECO:0000313" key="17">
    <source>
        <dbReference type="Proteomes" id="UP000190105"/>
    </source>
</evidence>
<evidence type="ECO:0000256" key="9">
    <source>
        <dbReference type="ARBA" id="ARBA00022827"/>
    </source>
</evidence>
<comment type="pathway">
    <text evidence="1 14">Cofactor biosynthesis; FAD biosynthesis; FAD from FMN: step 1/1.</text>
</comment>
<evidence type="ECO:0000256" key="10">
    <source>
        <dbReference type="ARBA" id="ARBA00022840"/>
    </source>
</evidence>
<keyword evidence="9 14" id="KW-0274">FAD</keyword>
<dbReference type="Proteomes" id="UP000190105">
    <property type="component" value="Unassembled WGS sequence"/>
</dbReference>
<dbReference type="InterPro" id="IPR023468">
    <property type="entry name" value="Riboflavin_kinase"/>
</dbReference>
<evidence type="ECO:0000256" key="2">
    <source>
        <dbReference type="ARBA" id="ARBA00005201"/>
    </source>
</evidence>
<keyword evidence="5 14" id="KW-0808">Transferase</keyword>
<dbReference type="InterPro" id="IPR023465">
    <property type="entry name" value="Riboflavin_kinase_dom_sf"/>
</dbReference>
<evidence type="ECO:0000256" key="12">
    <source>
        <dbReference type="ARBA" id="ARBA00047880"/>
    </source>
</evidence>
<dbReference type="GO" id="GO:0009231">
    <property type="term" value="P:riboflavin biosynthetic process"/>
    <property type="evidence" value="ECO:0007669"/>
    <property type="project" value="InterPro"/>
</dbReference>
<proteinExistence type="inferred from homology"/>
<comment type="catalytic activity">
    <reaction evidence="13 14">
        <text>FMN + ATP + H(+) = FAD + diphosphate</text>
        <dbReference type="Rhea" id="RHEA:17237"/>
        <dbReference type="ChEBI" id="CHEBI:15378"/>
        <dbReference type="ChEBI" id="CHEBI:30616"/>
        <dbReference type="ChEBI" id="CHEBI:33019"/>
        <dbReference type="ChEBI" id="CHEBI:57692"/>
        <dbReference type="ChEBI" id="CHEBI:58210"/>
        <dbReference type="EC" id="2.7.7.2"/>
    </reaction>
</comment>
<dbReference type="Gene3D" id="2.40.30.30">
    <property type="entry name" value="Riboflavin kinase-like"/>
    <property type="match status" value="1"/>
</dbReference>
<keyword evidence="7 14" id="KW-0547">Nucleotide-binding</keyword>
<comment type="similarity">
    <text evidence="14">Belongs to the ribF family.</text>
</comment>
<dbReference type="EMBL" id="FUYH01000007">
    <property type="protein sequence ID" value="SKA86825.1"/>
    <property type="molecule type" value="Genomic_DNA"/>
</dbReference>
<dbReference type="PANTHER" id="PTHR22749">
    <property type="entry name" value="RIBOFLAVIN KINASE/FMN ADENYLYLTRANSFERASE"/>
    <property type="match status" value="1"/>
</dbReference>
<dbReference type="SMART" id="SM00904">
    <property type="entry name" value="Flavokinase"/>
    <property type="match status" value="1"/>
</dbReference>
<name>A0A1T4XCD4_9CLOT</name>
<keyword evidence="10 14" id="KW-0067">ATP-binding</keyword>
<accession>A0A1T4XCD4</accession>
<dbReference type="FunFam" id="3.40.50.620:FF:000021">
    <property type="entry name" value="Riboflavin biosynthesis protein"/>
    <property type="match status" value="1"/>
</dbReference>
<dbReference type="Gene3D" id="3.40.50.620">
    <property type="entry name" value="HUPs"/>
    <property type="match status" value="1"/>
</dbReference>
<evidence type="ECO:0000256" key="7">
    <source>
        <dbReference type="ARBA" id="ARBA00022741"/>
    </source>
</evidence>